<comment type="function">
    <text evidence="1">Responsible for the formation of the pyrimidine heterocycle in the thiamine biosynthesis pathway. Catalyzes the formation of hydroxymethylpyrimidine phosphate (HMP-P) from histidine and pyridoxal phosphate (PLP). The protein uses PLP and the active site histidine to form HMP-P, generating an inactive enzyme. The enzyme can only undergo a single turnover, which suggests it is a suicide enzyme.</text>
</comment>
<feature type="chain" id="PRO_5045075133" description="Thiamine pyrimidine synthase" evidence="12">
    <location>
        <begin position="21"/>
        <end position="336"/>
    </location>
</feature>
<dbReference type="InterPro" id="IPR027939">
    <property type="entry name" value="NMT1/THI5"/>
</dbReference>
<evidence type="ECO:0000256" key="5">
    <source>
        <dbReference type="ARBA" id="ARBA00022679"/>
    </source>
</evidence>
<gene>
    <name evidence="14" type="ORF">SporoS204_09770</name>
</gene>
<proteinExistence type="inferred from homology"/>
<dbReference type="Gene3D" id="3.40.190.10">
    <property type="entry name" value="Periplasmic binding protein-like II"/>
    <property type="match status" value="2"/>
</dbReference>
<evidence type="ECO:0000256" key="12">
    <source>
        <dbReference type="SAM" id="SignalP"/>
    </source>
</evidence>
<name>A0ABM6JVL3_SPOUR</name>
<evidence type="ECO:0000313" key="14">
    <source>
        <dbReference type="EMBL" id="ARF14406.1"/>
    </source>
</evidence>
<evidence type="ECO:0000256" key="6">
    <source>
        <dbReference type="ARBA" id="ARBA00022723"/>
    </source>
</evidence>
<evidence type="ECO:0000256" key="10">
    <source>
        <dbReference type="ARBA" id="ARBA00033171"/>
    </source>
</evidence>
<evidence type="ECO:0000256" key="8">
    <source>
        <dbReference type="ARBA" id="ARBA00022977"/>
    </source>
</evidence>
<keyword evidence="9" id="KW-0408">Iron</keyword>
<comment type="pathway">
    <text evidence="2">Cofactor biosynthesis; thiamine diphosphate biosynthesis.</text>
</comment>
<dbReference type="PANTHER" id="PTHR31528">
    <property type="entry name" value="4-AMINO-5-HYDROXYMETHYL-2-METHYLPYRIMIDINE PHOSPHATE SYNTHASE THI11-RELATED"/>
    <property type="match status" value="1"/>
</dbReference>
<dbReference type="PANTHER" id="PTHR31528:SF1">
    <property type="entry name" value="4-AMINO-5-HYDROXYMETHYL-2-METHYLPYRIMIDINE PHOSPHATE SYNTHASE THI11-RELATED"/>
    <property type="match status" value="1"/>
</dbReference>
<protein>
    <recommendedName>
        <fullName evidence="10">Thiamine pyrimidine synthase</fullName>
    </recommendedName>
</protein>
<dbReference type="InterPro" id="IPR015168">
    <property type="entry name" value="SsuA/THI5"/>
</dbReference>
<evidence type="ECO:0000256" key="3">
    <source>
        <dbReference type="ARBA" id="ARBA00009406"/>
    </source>
</evidence>
<keyword evidence="8" id="KW-0784">Thiamine biosynthesis</keyword>
<sequence length="336" mass="36878">MMRKIGLFVFLIACSFVLVACNQGNHSEEGSEDEKARKLRMASWSQPITEQINLLAEEKSYFKDQQIELEFIPGAGGGDAIKNIASGKADIAFTDPGSLFAALDKGEKLVVLYDIYPQNVFNIVSLQANQLTKPQDLKGKTIGVYSLSSGTRQNLLVMLHHAGLSEEDVTIVETGVLNFAPLMQGRVDATAATDTGLATGIAKGLEDVNVMEVKDHFNYSSDLFVVTEDTYEQKKEEILAFLEGYRKSVKWMMDQPEEAAALAVKYAIDGKDEAHNLAIIELRNASALPSTGDDKQLGVIDLPNLQEAADLYFELGLIEHKLDLTTIVPSEFIAKK</sequence>
<evidence type="ECO:0000256" key="9">
    <source>
        <dbReference type="ARBA" id="ARBA00023004"/>
    </source>
</evidence>
<evidence type="ECO:0000256" key="1">
    <source>
        <dbReference type="ARBA" id="ARBA00003469"/>
    </source>
</evidence>
<feature type="signal peptide" evidence="12">
    <location>
        <begin position="1"/>
        <end position="20"/>
    </location>
</feature>
<comment type="subunit">
    <text evidence="4">Homodimer.</text>
</comment>
<comment type="similarity">
    <text evidence="3">Belongs to the NMT1/THI5 family.</text>
</comment>
<dbReference type="Proteomes" id="UP000192486">
    <property type="component" value="Chromosome"/>
</dbReference>
<evidence type="ECO:0000256" key="2">
    <source>
        <dbReference type="ARBA" id="ARBA00004948"/>
    </source>
</evidence>
<dbReference type="EMBL" id="CP015108">
    <property type="protein sequence ID" value="ARF14406.1"/>
    <property type="molecule type" value="Genomic_DNA"/>
</dbReference>
<evidence type="ECO:0000259" key="13">
    <source>
        <dbReference type="Pfam" id="PF09084"/>
    </source>
</evidence>
<dbReference type="PROSITE" id="PS51257">
    <property type="entry name" value="PROKAR_LIPOPROTEIN"/>
    <property type="match status" value="1"/>
</dbReference>
<evidence type="ECO:0000256" key="7">
    <source>
        <dbReference type="ARBA" id="ARBA00022898"/>
    </source>
</evidence>
<evidence type="ECO:0000256" key="4">
    <source>
        <dbReference type="ARBA" id="ARBA00011738"/>
    </source>
</evidence>
<reference evidence="14 15" key="1">
    <citation type="submission" date="2016-04" db="EMBL/GenBank/DDBJ databases">
        <title>Comparative Genomics and Epigenetics of Sporosarcina ureae.</title>
        <authorList>
            <person name="Oliver A.S."/>
            <person name="Cooper K.K."/>
        </authorList>
    </citation>
    <scope>NUCLEOTIDE SEQUENCE [LARGE SCALE GENOMIC DNA]</scope>
    <source>
        <strain evidence="14 15">S204</strain>
    </source>
</reference>
<keyword evidence="6" id="KW-0479">Metal-binding</keyword>
<dbReference type="SUPFAM" id="SSF53850">
    <property type="entry name" value="Periplasmic binding protein-like II"/>
    <property type="match status" value="1"/>
</dbReference>
<keyword evidence="7" id="KW-0663">Pyridoxal phosphate</keyword>
<keyword evidence="12" id="KW-0732">Signal</keyword>
<keyword evidence="15" id="KW-1185">Reference proteome</keyword>
<evidence type="ECO:0000256" key="11">
    <source>
        <dbReference type="ARBA" id="ARBA00048179"/>
    </source>
</evidence>
<keyword evidence="5" id="KW-0808">Transferase</keyword>
<dbReference type="Pfam" id="PF09084">
    <property type="entry name" value="NMT1"/>
    <property type="match status" value="1"/>
</dbReference>
<comment type="catalytic activity">
    <reaction evidence="11">
        <text>N(6)-(pyridoxal phosphate)-L-lysyl-[4-amino-5-hydroxymethyl-2-methylpyrimidine phosphate synthase] + L-histidyl-[4-amino-5-hydroxymethyl-2-methylpyrimidine phosphate synthase] + 2 Fe(3+) + 4 H2O = L-lysyl-[4-amino-5-hydroxymethyl-2-methylpyrimidine phosphate synthase] + (2S)-2-amino-5-hydroxy-4-oxopentanoyl-[4-amino-5-hydroxymethyl-2-methylpyrimidine phosphate synthase] + 4-amino-2-methyl-5-(phosphooxymethyl)pyrimidine + 3-oxopropanoate + 2 Fe(2+) + 2 H(+)</text>
        <dbReference type="Rhea" id="RHEA:65756"/>
        <dbReference type="Rhea" id="RHEA-COMP:16892"/>
        <dbReference type="Rhea" id="RHEA-COMP:16893"/>
        <dbReference type="Rhea" id="RHEA-COMP:16894"/>
        <dbReference type="Rhea" id="RHEA-COMP:16895"/>
        <dbReference type="ChEBI" id="CHEBI:15377"/>
        <dbReference type="ChEBI" id="CHEBI:15378"/>
        <dbReference type="ChEBI" id="CHEBI:29033"/>
        <dbReference type="ChEBI" id="CHEBI:29034"/>
        <dbReference type="ChEBI" id="CHEBI:29969"/>
        <dbReference type="ChEBI" id="CHEBI:29979"/>
        <dbReference type="ChEBI" id="CHEBI:33190"/>
        <dbReference type="ChEBI" id="CHEBI:58354"/>
        <dbReference type="ChEBI" id="CHEBI:143915"/>
        <dbReference type="ChEBI" id="CHEBI:157692"/>
    </reaction>
    <physiologicalReaction direction="left-to-right" evidence="11">
        <dbReference type="Rhea" id="RHEA:65757"/>
    </physiologicalReaction>
</comment>
<organism evidence="14 15">
    <name type="scientific">Sporosarcina ureae</name>
    <dbReference type="NCBI Taxonomy" id="1571"/>
    <lineage>
        <taxon>Bacteria</taxon>
        <taxon>Bacillati</taxon>
        <taxon>Bacillota</taxon>
        <taxon>Bacilli</taxon>
        <taxon>Bacillales</taxon>
        <taxon>Caryophanaceae</taxon>
        <taxon>Sporosarcina</taxon>
    </lineage>
</organism>
<feature type="domain" description="SsuA/THI5-like" evidence="13">
    <location>
        <begin position="54"/>
        <end position="259"/>
    </location>
</feature>
<accession>A0ABM6JVL3</accession>
<evidence type="ECO:0000313" key="15">
    <source>
        <dbReference type="Proteomes" id="UP000192486"/>
    </source>
</evidence>